<keyword evidence="2" id="KW-0285">Flavoprotein</keyword>
<sequence>MAQASTTLAEDLRGLFRGMLRVDAVARRLYARDASIFEVEPQAVAIPQDADDLAVLLKYCQEHQLPVTARGAGTGLAGESVGAGVIVDLSVHFQAIRQIASDSVTVEAGVRYAALAAALAEQGRRLAPDPASGDVCTIGGMIATNASGSNLYRHGYIRDYVQELEVLWDNGESARLISPAARPCPLKRGESGETGVRPAAPPAAEGPRTADIRRGVTELLSAHRHLIACRPTATPYDRCGYRLDDVWTPAGVDLARLLVGSEGTLGLVTAARLRTIPLPGGCAMLLLGFASLEAAVRAGSDCRRFPLTACDLLDQRLLSLRRRPAHPGALAIPPSVAAALLVTIEADSPEQALERGWGLANTLCSAAGAVLLAEPSCDPQQQARMRAVRQEAVRGLYALGPGPRPLPGIEDLGVPAEELPAFIAALLELLQRREVTAALLIHLLTGQVHLRPLLDLEQPQDRVRLWTLAEEVHTLVLRLGGTVSTQHGVGWARTPWVERQVGPLYPLYRELKRIFDPRHLLNPGKIVGPDPSREAWPLYEPLPPPNPPPLSANGRRPLPLVFDAAAAAEAARCSRCGDCRTHQLPQRMCPLFRIAELELAAPRAKAELFRLLHNHPPRPEDLDALTQIADWCFLCEMCRLECDVHVDVPRLMLELKGQLHAVEGPRRFEWFLSRLDFWAAWGSRLAPLSNFLLRRRLFRWLLEKLTGLSRHRRLPRFARPSFFRWARRQGLTEHPPAAARGRFAYFVDLYAAYHDPSLAEAVVAVLRHHGSAVYVPPRQRSAGLGPWSAGDLEAFRELARHNVRLLAECVRDGYHIVCSEPTAALLLRRYYPLLLDDPEARLVAEHTQELTTLLVHWQQQGLLREDFQPLPWHVAHHTPCHLKALGGPAATATLLERVPALRVEPLEAGCSGMAGLWGQHAAALPLSLQVAQPLAAALSAARATLTTSECSACRLQLQHLTGYRSFHPVQLLALAYGLLPALQPRLSLPLPLSPLLSE</sequence>
<dbReference type="GO" id="GO:1903457">
    <property type="term" value="P:lactate catabolic process"/>
    <property type="evidence" value="ECO:0007669"/>
    <property type="project" value="TreeGrafter"/>
</dbReference>
<evidence type="ECO:0000313" key="7">
    <source>
        <dbReference type="EMBL" id="MBA2226750.1"/>
    </source>
</evidence>
<feature type="region of interest" description="Disordered" evidence="5">
    <location>
        <begin position="186"/>
        <end position="208"/>
    </location>
</feature>
<dbReference type="Proteomes" id="UP000542342">
    <property type="component" value="Unassembled WGS sequence"/>
</dbReference>
<dbReference type="AlphaFoldDB" id="A0A7V8VF34"/>
<feature type="domain" description="FAD-binding PCMH-type" evidence="6">
    <location>
        <begin position="37"/>
        <end position="278"/>
    </location>
</feature>
<name>A0A7V8VF34_9BACT</name>
<evidence type="ECO:0000259" key="6">
    <source>
        <dbReference type="PROSITE" id="PS51387"/>
    </source>
</evidence>
<gene>
    <name evidence="7" type="ORF">H0921_11320</name>
</gene>
<dbReference type="Gene3D" id="1.10.45.10">
    <property type="entry name" value="Vanillyl-alcohol Oxidase, Chain A, domain 4"/>
    <property type="match status" value="1"/>
</dbReference>
<evidence type="ECO:0000313" key="8">
    <source>
        <dbReference type="Proteomes" id="UP000542342"/>
    </source>
</evidence>
<evidence type="ECO:0000256" key="3">
    <source>
        <dbReference type="ARBA" id="ARBA00022827"/>
    </source>
</evidence>
<dbReference type="SUPFAM" id="SSF46548">
    <property type="entry name" value="alpha-helical ferredoxin"/>
    <property type="match status" value="1"/>
</dbReference>
<dbReference type="GO" id="GO:0004458">
    <property type="term" value="F:D-lactate dehydrogenase (cytochrome) activity"/>
    <property type="evidence" value="ECO:0007669"/>
    <property type="project" value="TreeGrafter"/>
</dbReference>
<dbReference type="InterPro" id="IPR004113">
    <property type="entry name" value="FAD-bd_oxidored_4_C"/>
</dbReference>
<dbReference type="GO" id="GO:0071949">
    <property type="term" value="F:FAD binding"/>
    <property type="evidence" value="ECO:0007669"/>
    <property type="project" value="InterPro"/>
</dbReference>
<dbReference type="GO" id="GO:0008720">
    <property type="term" value="F:D-lactate dehydrogenase (NAD+) activity"/>
    <property type="evidence" value="ECO:0007669"/>
    <property type="project" value="TreeGrafter"/>
</dbReference>
<keyword evidence="3" id="KW-0274">FAD</keyword>
<proteinExistence type="predicted"/>
<protein>
    <submittedName>
        <fullName evidence="7">FAD-binding protein</fullName>
    </submittedName>
</protein>
<dbReference type="Pfam" id="PF02913">
    <property type="entry name" value="FAD-oxidase_C"/>
    <property type="match status" value="1"/>
</dbReference>
<dbReference type="InterPro" id="IPR016169">
    <property type="entry name" value="FAD-bd_PCMH_sub2"/>
</dbReference>
<dbReference type="RefSeq" id="WP_194538190.1">
    <property type="nucleotide sequence ID" value="NZ_JACEFB010000007.1"/>
</dbReference>
<dbReference type="Pfam" id="PF01565">
    <property type="entry name" value="FAD_binding_4"/>
    <property type="match status" value="1"/>
</dbReference>
<dbReference type="Gene3D" id="3.30.465.10">
    <property type="match status" value="2"/>
</dbReference>
<keyword evidence="4" id="KW-0560">Oxidoreductase</keyword>
<dbReference type="PANTHER" id="PTHR11748">
    <property type="entry name" value="D-LACTATE DEHYDROGENASE"/>
    <property type="match status" value="1"/>
</dbReference>
<dbReference type="EMBL" id="JACEFB010000007">
    <property type="protein sequence ID" value="MBA2226750.1"/>
    <property type="molecule type" value="Genomic_DNA"/>
</dbReference>
<reference evidence="7 8" key="1">
    <citation type="submission" date="2020-07" db="EMBL/GenBank/DDBJ databases">
        <title>Thermogemmata thermophila gen. nov., sp. nov., a novel moderate thermophilic planctomycete from a Kamchatka hot spring.</title>
        <authorList>
            <person name="Elcheninov A.G."/>
            <person name="Podosokorskaya O.A."/>
            <person name="Kovaleva O.L."/>
            <person name="Novikov A."/>
            <person name="Bonch-Osmolovskaya E.A."/>
            <person name="Toshchakov S.V."/>
            <person name="Kublanov I.V."/>
        </authorList>
    </citation>
    <scope>NUCLEOTIDE SEQUENCE [LARGE SCALE GENOMIC DNA]</scope>
    <source>
        <strain evidence="7 8">2918</strain>
    </source>
</reference>
<evidence type="ECO:0000256" key="1">
    <source>
        <dbReference type="ARBA" id="ARBA00001974"/>
    </source>
</evidence>
<dbReference type="InterPro" id="IPR016164">
    <property type="entry name" value="FAD-linked_Oxase-like_C"/>
</dbReference>
<dbReference type="InterPro" id="IPR016171">
    <property type="entry name" value="Vanillyl_alc_oxidase_C-sub2"/>
</dbReference>
<dbReference type="InterPro" id="IPR036318">
    <property type="entry name" value="FAD-bd_PCMH-like_sf"/>
</dbReference>
<dbReference type="Pfam" id="PF02754">
    <property type="entry name" value="CCG"/>
    <property type="match status" value="1"/>
</dbReference>
<dbReference type="SUPFAM" id="SSF55103">
    <property type="entry name" value="FAD-linked oxidases, C-terminal domain"/>
    <property type="match status" value="1"/>
</dbReference>
<dbReference type="InterPro" id="IPR006094">
    <property type="entry name" value="Oxid_FAD_bind_N"/>
</dbReference>
<dbReference type="PANTHER" id="PTHR11748:SF119">
    <property type="entry name" value="D-2-HYDROXYGLUTARATE DEHYDROGENASE"/>
    <property type="match status" value="1"/>
</dbReference>
<evidence type="ECO:0000256" key="4">
    <source>
        <dbReference type="ARBA" id="ARBA00023002"/>
    </source>
</evidence>
<dbReference type="InterPro" id="IPR016166">
    <property type="entry name" value="FAD-bd_PCMH"/>
</dbReference>
<dbReference type="InterPro" id="IPR004017">
    <property type="entry name" value="Cys_rich_dom"/>
</dbReference>
<dbReference type="PROSITE" id="PS51387">
    <property type="entry name" value="FAD_PCMH"/>
    <property type="match status" value="1"/>
</dbReference>
<dbReference type="Gene3D" id="3.30.70.2740">
    <property type="match status" value="1"/>
</dbReference>
<comment type="cofactor">
    <cofactor evidence="1">
        <name>FAD</name>
        <dbReference type="ChEBI" id="CHEBI:57692"/>
    </cofactor>
</comment>
<evidence type="ECO:0000256" key="2">
    <source>
        <dbReference type="ARBA" id="ARBA00022630"/>
    </source>
</evidence>
<dbReference type="SUPFAM" id="SSF56176">
    <property type="entry name" value="FAD-binding/transporter-associated domain-like"/>
    <property type="match status" value="1"/>
</dbReference>
<keyword evidence="8" id="KW-1185">Reference proteome</keyword>
<accession>A0A7V8VF34</accession>
<comment type="caution">
    <text evidence="7">The sequence shown here is derived from an EMBL/GenBank/DDBJ whole genome shotgun (WGS) entry which is preliminary data.</text>
</comment>
<evidence type="ECO:0000256" key="5">
    <source>
        <dbReference type="SAM" id="MobiDB-lite"/>
    </source>
</evidence>
<organism evidence="7 8">
    <name type="scientific">Thermogemmata fonticola</name>
    <dbReference type="NCBI Taxonomy" id="2755323"/>
    <lineage>
        <taxon>Bacteria</taxon>
        <taxon>Pseudomonadati</taxon>
        <taxon>Planctomycetota</taxon>
        <taxon>Planctomycetia</taxon>
        <taxon>Gemmatales</taxon>
        <taxon>Gemmataceae</taxon>
        <taxon>Thermogemmata</taxon>
    </lineage>
</organism>